<feature type="domain" description="PAC" evidence="4">
    <location>
        <begin position="60"/>
        <end position="112"/>
    </location>
</feature>
<dbReference type="InterPro" id="IPR000700">
    <property type="entry name" value="PAS-assoc_C"/>
</dbReference>
<sequence>MIIFKPDGTVKHANTLFLQSMGYQREEVLGKHHRLFCDPHYVQSDAYRRHWQLLNEGRPITDNIKRIRKDGSIIWLQGTYTPVLDNKGRVVEIIKIASDVTERIVQSQEHQSLLAALNRSMGMITFTPQGIILDANDNLLHVIGYSLADIRHQSHQILCLPEFAHSDEYRQHWQRLAQGEFIVGRFERVNSRGERVWLEASYNPIMDKEGQVLKVVKIAQDITQLMLQQEHKENLIRDVHHLSLTTDRSASQGAEIVQQAVRGMQEVESVARETSAVISELGRCSKEIGTIVEAIRKISSQTNLLAINASIEAAHAGEHGKGFSVVASEVRILAESSRKAATEIEQMTKTIQNGAMAAIKGMGVCVEQAGGGVTLTQDAGEVIHQVNIGMQDVVKLMTAFSQVKNQQTHV</sequence>
<keyword evidence="1" id="KW-0807">Transducer</keyword>
<dbReference type="GO" id="GO:0007165">
    <property type="term" value="P:signal transduction"/>
    <property type="evidence" value="ECO:0007669"/>
    <property type="project" value="UniProtKB-KW"/>
</dbReference>
<dbReference type="SUPFAM" id="SSF55785">
    <property type="entry name" value="PYP-like sensor domain (PAS domain)"/>
    <property type="match status" value="2"/>
</dbReference>
<dbReference type="InterPro" id="IPR001610">
    <property type="entry name" value="PAC"/>
</dbReference>
<dbReference type="EMBL" id="CP032482">
    <property type="protein sequence ID" value="AYD45954.1"/>
    <property type="molecule type" value="Genomic_DNA"/>
</dbReference>
<accession>A0A8E3ZHQ4</accession>
<dbReference type="CDD" id="cd00130">
    <property type="entry name" value="PAS"/>
    <property type="match status" value="2"/>
</dbReference>
<organism evidence="5 6">
    <name type="scientific">Yersinia rochesterensis</name>
    <dbReference type="NCBI Taxonomy" id="1604335"/>
    <lineage>
        <taxon>Bacteria</taxon>
        <taxon>Pseudomonadati</taxon>
        <taxon>Pseudomonadota</taxon>
        <taxon>Gammaproteobacteria</taxon>
        <taxon>Enterobacterales</taxon>
        <taxon>Yersiniaceae</taxon>
        <taxon>Yersinia</taxon>
    </lineage>
</organism>
<proteinExistence type="predicted"/>
<protein>
    <submittedName>
        <fullName evidence="5">PAS domain S-box protein</fullName>
    </submittedName>
</protein>
<dbReference type="SMART" id="SM00086">
    <property type="entry name" value="PAC"/>
    <property type="match status" value="2"/>
</dbReference>
<dbReference type="SMART" id="SM00283">
    <property type="entry name" value="MA"/>
    <property type="match status" value="1"/>
</dbReference>
<dbReference type="InterPro" id="IPR004089">
    <property type="entry name" value="MCPsignal_dom"/>
</dbReference>
<name>A0A8E3ZHQ4_9GAMM</name>
<dbReference type="InterPro" id="IPR000014">
    <property type="entry name" value="PAS"/>
</dbReference>
<dbReference type="InterPro" id="IPR013655">
    <property type="entry name" value="PAS_fold_3"/>
</dbReference>
<dbReference type="SUPFAM" id="SSF58104">
    <property type="entry name" value="Methyl-accepting chemotaxis protein (MCP) signaling domain"/>
    <property type="match status" value="1"/>
</dbReference>
<dbReference type="Proteomes" id="UP000265864">
    <property type="component" value="Chromosome"/>
</dbReference>
<dbReference type="PROSITE" id="PS50111">
    <property type="entry name" value="CHEMOTAXIS_TRANSDUC_2"/>
    <property type="match status" value="1"/>
</dbReference>
<dbReference type="NCBIfam" id="TIGR00229">
    <property type="entry name" value="sensory_box"/>
    <property type="match status" value="2"/>
</dbReference>
<evidence type="ECO:0000256" key="1">
    <source>
        <dbReference type="PROSITE-ProRule" id="PRU00284"/>
    </source>
</evidence>
<dbReference type="PROSITE" id="PS50112">
    <property type="entry name" value="PAS"/>
    <property type="match status" value="1"/>
</dbReference>
<dbReference type="GO" id="GO:0006935">
    <property type="term" value="P:chemotaxis"/>
    <property type="evidence" value="ECO:0007669"/>
    <property type="project" value="UniProtKB-ARBA"/>
</dbReference>
<dbReference type="Gene3D" id="1.10.287.950">
    <property type="entry name" value="Methyl-accepting chemotaxis protein"/>
    <property type="match status" value="1"/>
</dbReference>
<feature type="domain" description="Methyl-accepting transducer" evidence="2">
    <location>
        <begin position="209"/>
        <end position="410"/>
    </location>
</feature>
<dbReference type="InterPro" id="IPR013656">
    <property type="entry name" value="PAS_4"/>
</dbReference>
<feature type="domain" description="PAS" evidence="3">
    <location>
        <begin position="1"/>
        <end position="31"/>
    </location>
</feature>
<evidence type="ECO:0000313" key="6">
    <source>
        <dbReference type="Proteomes" id="UP000265864"/>
    </source>
</evidence>
<dbReference type="AlphaFoldDB" id="A0A8E3ZHQ4"/>
<feature type="domain" description="PAC" evidence="4">
    <location>
        <begin position="177"/>
        <end position="234"/>
    </location>
</feature>
<evidence type="ECO:0000259" key="2">
    <source>
        <dbReference type="PROSITE" id="PS50111"/>
    </source>
</evidence>
<dbReference type="GO" id="GO:0016020">
    <property type="term" value="C:membrane"/>
    <property type="evidence" value="ECO:0007669"/>
    <property type="project" value="InterPro"/>
</dbReference>
<dbReference type="Pfam" id="PF08447">
    <property type="entry name" value="PAS_3"/>
    <property type="match status" value="1"/>
</dbReference>
<evidence type="ECO:0000259" key="4">
    <source>
        <dbReference type="PROSITE" id="PS50113"/>
    </source>
</evidence>
<gene>
    <name evidence="5" type="ORF">DXZ79_07280</name>
</gene>
<dbReference type="InterPro" id="IPR050903">
    <property type="entry name" value="Bact_Chemotaxis_MeTrfase"/>
</dbReference>
<reference evidence="5 6" key="1">
    <citation type="submission" date="2018-09" db="EMBL/GenBank/DDBJ databases">
        <title>Yersinia kristensenii subsp. rochesterensis subsp. nov., Isolated from Human Feces.</title>
        <authorList>
            <person name="Cunningham S.A."/>
            <person name="Jeraldo P."/>
            <person name="Patel R."/>
        </authorList>
    </citation>
    <scope>NUCLEOTIDE SEQUENCE [LARGE SCALE GENOMIC DNA]</scope>
    <source>
        <strain evidence="5 6">ATCC BAA-2637</strain>
    </source>
</reference>
<evidence type="ECO:0000259" key="3">
    <source>
        <dbReference type="PROSITE" id="PS50112"/>
    </source>
</evidence>
<dbReference type="Gene3D" id="3.30.450.20">
    <property type="entry name" value="PAS domain"/>
    <property type="match status" value="2"/>
</dbReference>
<evidence type="ECO:0000313" key="5">
    <source>
        <dbReference type="EMBL" id="AYD45954.1"/>
    </source>
</evidence>
<dbReference type="InterPro" id="IPR035965">
    <property type="entry name" value="PAS-like_dom_sf"/>
</dbReference>
<dbReference type="Pfam" id="PF00015">
    <property type="entry name" value="MCPsignal"/>
    <property type="match status" value="1"/>
</dbReference>
<dbReference type="Pfam" id="PF08448">
    <property type="entry name" value="PAS_4"/>
    <property type="match status" value="1"/>
</dbReference>
<dbReference type="PROSITE" id="PS50113">
    <property type="entry name" value="PAC"/>
    <property type="match status" value="2"/>
</dbReference>
<dbReference type="PANTHER" id="PTHR24422">
    <property type="entry name" value="CHEMOTAXIS PROTEIN METHYLTRANSFERASE"/>
    <property type="match status" value="1"/>
</dbReference>
<dbReference type="PANTHER" id="PTHR24422:SF10">
    <property type="entry name" value="CHEMOTAXIS PROTEIN METHYLTRANSFERASE 2"/>
    <property type="match status" value="1"/>
</dbReference>